<comment type="caution">
    <text evidence="1">The sequence shown here is derived from an EMBL/GenBank/DDBJ whole genome shotgun (WGS) entry which is preliminary data.</text>
</comment>
<dbReference type="EMBL" id="CADCXN010000069">
    <property type="protein sequence ID" value="CAA9891416.1"/>
    <property type="molecule type" value="Genomic_DNA"/>
</dbReference>
<evidence type="ECO:0000313" key="2">
    <source>
        <dbReference type="Proteomes" id="UP000494216"/>
    </source>
</evidence>
<dbReference type="Proteomes" id="UP000494216">
    <property type="component" value="Unassembled WGS sequence"/>
</dbReference>
<name>A0A8S0WJL8_9GAMM</name>
<sequence length="102" mass="11374">MRQDAAKSSVTLHPNQSRIRSGLNLDSICTGTLESVNYPIATPLTEMRPPPKFERKSILNNKVYYEEKKNGAFSFSVHISLSGGFIQIDLGTKFTKDLSNLI</sequence>
<organism evidence="1 2">
    <name type="scientific">Candidatus Methylobacter favarea</name>
    <dbReference type="NCBI Taxonomy" id="2707345"/>
    <lineage>
        <taxon>Bacteria</taxon>
        <taxon>Pseudomonadati</taxon>
        <taxon>Pseudomonadota</taxon>
        <taxon>Gammaproteobacteria</taxon>
        <taxon>Methylococcales</taxon>
        <taxon>Methylococcaceae</taxon>
        <taxon>Methylobacter</taxon>
    </lineage>
</organism>
<reference evidence="1 2" key="1">
    <citation type="submission" date="2020-02" db="EMBL/GenBank/DDBJ databases">
        <authorList>
            <person name="Hogendoorn C."/>
        </authorList>
    </citation>
    <scope>NUCLEOTIDE SEQUENCE [LARGE SCALE GENOMIC DNA]</scope>
    <source>
        <strain evidence="1">METHB21</strain>
    </source>
</reference>
<gene>
    <name evidence="1" type="ORF">METHB2_40116</name>
</gene>
<accession>A0A8S0WJL8</accession>
<dbReference type="AlphaFoldDB" id="A0A8S0WJL8"/>
<keyword evidence="2" id="KW-1185">Reference proteome</keyword>
<protein>
    <submittedName>
        <fullName evidence="1">Uncharacterized protein</fullName>
    </submittedName>
</protein>
<evidence type="ECO:0000313" key="1">
    <source>
        <dbReference type="EMBL" id="CAA9891416.1"/>
    </source>
</evidence>
<proteinExistence type="predicted"/>